<comment type="caution">
    <text evidence="2">The sequence shown here is derived from an EMBL/GenBank/DDBJ whole genome shotgun (WGS) entry which is preliminary data.</text>
</comment>
<organism evidence="2 3">
    <name type="scientific">Diploscapter pachys</name>
    <dbReference type="NCBI Taxonomy" id="2018661"/>
    <lineage>
        <taxon>Eukaryota</taxon>
        <taxon>Metazoa</taxon>
        <taxon>Ecdysozoa</taxon>
        <taxon>Nematoda</taxon>
        <taxon>Chromadorea</taxon>
        <taxon>Rhabditida</taxon>
        <taxon>Rhabditina</taxon>
        <taxon>Rhabditomorpha</taxon>
        <taxon>Rhabditoidea</taxon>
        <taxon>Rhabditidae</taxon>
        <taxon>Diploscapter</taxon>
    </lineage>
</organism>
<evidence type="ECO:0000313" key="3">
    <source>
        <dbReference type="Proteomes" id="UP000218231"/>
    </source>
</evidence>
<reference evidence="2 3" key="1">
    <citation type="journal article" date="2017" name="Curr. Biol.">
        <title>Genome architecture and evolution of a unichromosomal asexual nematode.</title>
        <authorList>
            <person name="Fradin H."/>
            <person name="Zegar C."/>
            <person name="Gutwein M."/>
            <person name="Lucas J."/>
            <person name="Kovtun M."/>
            <person name="Corcoran D."/>
            <person name="Baugh L.R."/>
            <person name="Kiontke K."/>
            <person name="Gunsalus K."/>
            <person name="Fitch D.H."/>
            <person name="Piano F."/>
        </authorList>
    </citation>
    <scope>NUCLEOTIDE SEQUENCE [LARGE SCALE GENOMIC DNA]</scope>
    <source>
        <strain evidence="2">PF1309</strain>
    </source>
</reference>
<proteinExistence type="predicted"/>
<dbReference type="EMBL" id="LIAE01009721">
    <property type="protein sequence ID" value="PAV68625.1"/>
    <property type="molecule type" value="Genomic_DNA"/>
</dbReference>
<dbReference type="Proteomes" id="UP000218231">
    <property type="component" value="Unassembled WGS sequence"/>
</dbReference>
<evidence type="ECO:0000313" key="2">
    <source>
        <dbReference type="EMBL" id="PAV68625.1"/>
    </source>
</evidence>
<feature type="region of interest" description="Disordered" evidence="1">
    <location>
        <begin position="75"/>
        <end position="113"/>
    </location>
</feature>
<sequence length="113" mass="11366">MNTQPIAAPTATIAAETTGLSPCTALSAPEMTRPIMLAHITAPSTSNGSLRGCGAGSARPRTRLMIAKGTALANTHGQGAIPSTSPPKVGASAAELDTTTELMPRPRPSCDEG</sequence>
<evidence type="ECO:0000256" key="1">
    <source>
        <dbReference type="SAM" id="MobiDB-lite"/>
    </source>
</evidence>
<gene>
    <name evidence="2" type="ORF">WR25_04185</name>
</gene>
<protein>
    <submittedName>
        <fullName evidence="2">Uncharacterized protein</fullName>
    </submittedName>
</protein>
<dbReference type="AlphaFoldDB" id="A0A2A2K3W5"/>
<keyword evidence="3" id="KW-1185">Reference proteome</keyword>
<accession>A0A2A2K3W5</accession>
<name>A0A2A2K3W5_9BILA</name>